<dbReference type="EMBL" id="CP133617">
    <property type="protein sequence ID" value="WMV34162.1"/>
    <property type="molecule type" value="Genomic_DNA"/>
</dbReference>
<gene>
    <name evidence="1" type="ORF">MTR67_027547</name>
</gene>
<accession>A0AAF0TUY7</accession>
<evidence type="ECO:0000313" key="1">
    <source>
        <dbReference type="EMBL" id="WMV34162.1"/>
    </source>
</evidence>
<evidence type="ECO:0000313" key="2">
    <source>
        <dbReference type="Proteomes" id="UP001234989"/>
    </source>
</evidence>
<protein>
    <submittedName>
        <fullName evidence="1">Uncharacterized protein</fullName>
    </submittedName>
</protein>
<proteinExistence type="predicted"/>
<dbReference type="AlphaFoldDB" id="A0AAF0TUY7"/>
<dbReference type="Proteomes" id="UP001234989">
    <property type="component" value="Chromosome 6"/>
</dbReference>
<keyword evidence="2" id="KW-1185">Reference proteome</keyword>
<name>A0AAF0TUY7_SOLVR</name>
<organism evidence="1 2">
    <name type="scientific">Solanum verrucosum</name>
    <dbReference type="NCBI Taxonomy" id="315347"/>
    <lineage>
        <taxon>Eukaryota</taxon>
        <taxon>Viridiplantae</taxon>
        <taxon>Streptophyta</taxon>
        <taxon>Embryophyta</taxon>
        <taxon>Tracheophyta</taxon>
        <taxon>Spermatophyta</taxon>
        <taxon>Magnoliopsida</taxon>
        <taxon>eudicotyledons</taxon>
        <taxon>Gunneridae</taxon>
        <taxon>Pentapetalae</taxon>
        <taxon>asterids</taxon>
        <taxon>lamiids</taxon>
        <taxon>Solanales</taxon>
        <taxon>Solanaceae</taxon>
        <taxon>Solanoideae</taxon>
        <taxon>Solaneae</taxon>
        <taxon>Solanum</taxon>
    </lineage>
</organism>
<reference evidence="1" key="1">
    <citation type="submission" date="2023-08" db="EMBL/GenBank/DDBJ databases">
        <title>A de novo genome assembly of Solanum verrucosum Schlechtendal, a Mexican diploid species geographically isolated from the other diploid A-genome species in potato relatives.</title>
        <authorList>
            <person name="Hosaka K."/>
        </authorList>
    </citation>
    <scope>NUCLEOTIDE SEQUENCE</scope>
    <source>
        <tissue evidence="1">Young leaves</tissue>
    </source>
</reference>
<sequence length="96" mass="10974">MLYVFMKLRIYISPASSLYCCKRPMEHVLLTFCTHLGHAKLTGRGFCVLEFLESREVHQADLIFGSTLYFVVLMDRGTKDVLMAPHVPSLPLKQNV</sequence>